<accession>A0A1U7IGI1</accession>
<dbReference type="RefSeq" id="WP_073594865.1">
    <property type="nucleotide sequence ID" value="NZ_MRCE01000017.1"/>
</dbReference>
<dbReference type="Gene3D" id="3.40.50.1010">
    <property type="entry name" value="5'-nuclease"/>
    <property type="match status" value="1"/>
</dbReference>
<dbReference type="OrthoDB" id="461957at2"/>
<dbReference type="STRING" id="454136.NIES2119_17875"/>
<dbReference type="SUPFAM" id="SSF88723">
    <property type="entry name" value="PIN domain-like"/>
    <property type="match status" value="1"/>
</dbReference>
<evidence type="ECO:0000313" key="2">
    <source>
        <dbReference type="Proteomes" id="UP000185860"/>
    </source>
</evidence>
<protein>
    <submittedName>
        <fullName evidence="1">Nucleic acid-binding protein</fullName>
    </submittedName>
</protein>
<organism evidence="1 2">
    <name type="scientific">[Phormidium ambiguum] IAM M-71</name>
    <dbReference type="NCBI Taxonomy" id="454136"/>
    <lineage>
        <taxon>Bacteria</taxon>
        <taxon>Bacillati</taxon>
        <taxon>Cyanobacteriota</taxon>
        <taxon>Cyanophyceae</taxon>
        <taxon>Oscillatoriophycideae</taxon>
        <taxon>Aerosakkonematales</taxon>
        <taxon>Aerosakkonemataceae</taxon>
        <taxon>Floridanema</taxon>
    </lineage>
</organism>
<dbReference type="InterPro" id="IPR029060">
    <property type="entry name" value="PIN-like_dom_sf"/>
</dbReference>
<gene>
    <name evidence="1" type="ORF">NIES2119_17875</name>
</gene>
<dbReference type="EMBL" id="MRCE01000017">
    <property type="protein sequence ID" value="OKH36183.1"/>
    <property type="molecule type" value="Genomic_DNA"/>
</dbReference>
<sequence>MIVFLDTGILGLICSPKNDGEAGECKAWLYKLLAKSVYVVTSDLCDYEVRRGILLAASKNPKLSGLENLETLQEIIDFLPLTKPAMKRAAQLWADSRTQGKLTAAAENIDADVIIAAQYQLLKEEYPGRYLAIATTNVKHLSQFAEAREWRSI</sequence>
<reference evidence="1 2" key="1">
    <citation type="submission" date="2016-11" db="EMBL/GenBank/DDBJ databases">
        <title>Draft Genome Sequences of Nine Cyanobacterial Strains from Diverse Habitats.</title>
        <authorList>
            <person name="Zhu T."/>
            <person name="Hou S."/>
            <person name="Lu X."/>
            <person name="Hess W.R."/>
        </authorList>
    </citation>
    <scope>NUCLEOTIDE SEQUENCE [LARGE SCALE GENOMIC DNA]</scope>
    <source>
        <strain evidence="1 2">IAM M-71</strain>
    </source>
</reference>
<dbReference type="AlphaFoldDB" id="A0A1U7IGI1"/>
<comment type="caution">
    <text evidence="1">The sequence shown here is derived from an EMBL/GenBank/DDBJ whole genome shotgun (WGS) entry which is preliminary data.</text>
</comment>
<name>A0A1U7IGI1_9CYAN</name>
<proteinExistence type="predicted"/>
<evidence type="ECO:0000313" key="1">
    <source>
        <dbReference type="EMBL" id="OKH36183.1"/>
    </source>
</evidence>
<dbReference type="Proteomes" id="UP000185860">
    <property type="component" value="Unassembled WGS sequence"/>
</dbReference>